<feature type="compositionally biased region" description="Polar residues" evidence="4">
    <location>
        <begin position="817"/>
        <end position="832"/>
    </location>
</feature>
<feature type="compositionally biased region" description="Basic and acidic residues" evidence="4">
    <location>
        <begin position="430"/>
        <end position="439"/>
    </location>
</feature>
<dbReference type="SUPFAM" id="SSF48403">
    <property type="entry name" value="Ankyrin repeat"/>
    <property type="match status" value="1"/>
</dbReference>
<protein>
    <submittedName>
        <fullName evidence="5">Ankyrin repeat</fullName>
    </submittedName>
</protein>
<evidence type="ECO:0000313" key="6">
    <source>
        <dbReference type="Proteomes" id="UP001307889"/>
    </source>
</evidence>
<dbReference type="Gene3D" id="1.25.40.20">
    <property type="entry name" value="Ankyrin repeat-containing domain"/>
    <property type="match status" value="3"/>
</dbReference>
<proteinExistence type="predicted"/>
<keyword evidence="2 3" id="KW-0040">ANK repeat</keyword>
<feature type="compositionally biased region" description="Basic residues" evidence="4">
    <location>
        <begin position="528"/>
        <end position="537"/>
    </location>
</feature>
<feature type="compositionally biased region" description="Polar residues" evidence="4">
    <location>
        <begin position="953"/>
        <end position="967"/>
    </location>
</feature>
<name>A0ABN7AHR2_9HEMI</name>
<keyword evidence="1" id="KW-0677">Repeat</keyword>
<feature type="repeat" description="ANK" evidence="3">
    <location>
        <begin position="101"/>
        <end position="133"/>
    </location>
</feature>
<feature type="repeat" description="ANK" evidence="3">
    <location>
        <begin position="346"/>
        <end position="378"/>
    </location>
</feature>
<dbReference type="Proteomes" id="UP001307889">
    <property type="component" value="Chromosome 2"/>
</dbReference>
<feature type="region of interest" description="Disordered" evidence="4">
    <location>
        <begin position="653"/>
        <end position="799"/>
    </location>
</feature>
<feature type="region of interest" description="Disordered" evidence="4">
    <location>
        <begin position="607"/>
        <end position="641"/>
    </location>
</feature>
<dbReference type="Pfam" id="PF13637">
    <property type="entry name" value="Ank_4"/>
    <property type="match status" value="1"/>
</dbReference>
<evidence type="ECO:0000256" key="3">
    <source>
        <dbReference type="PROSITE-ProRule" id="PRU00023"/>
    </source>
</evidence>
<dbReference type="InterPro" id="IPR002110">
    <property type="entry name" value="Ankyrin_rpt"/>
</dbReference>
<feature type="compositionally biased region" description="Basic and acidic residues" evidence="4">
    <location>
        <begin position="538"/>
        <end position="577"/>
    </location>
</feature>
<feature type="region of interest" description="Disordered" evidence="4">
    <location>
        <begin position="812"/>
        <end position="978"/>
    </location>
</feature>
<feature type="repeat" description="ANK" evidence="3">
    <location>
        <begin position="179"/>
        <end position="211"/>
    </location>
</feature>
<feature type="compositionally biased region" description="Basic and acidic residues" evidence="4">
    <location>
        <begin position="653"/>
        <end position="668"/>
    </location>
</feature>
<accession>A0ABN7AHR2</accession>
<feature type="region of interest" description="Disordered" evidence="4">
    <location>
        <begin position="413"/>
        <end position="439"/>
    </location>
</feature>
<feature type="region of interest" description="Disordered" evidence="4">
    <location>
        <begin position="1076"/>
        <end position="1105"/>
    </location>
</feature>
<feature type="compositionally biased region" description="Polar residues" evidence="4">
    <location>
        <begin position="685"/>
        <end position="694"/>
    </location>
</feature>
<dbReference type="SMART" id="SM00248">
    <property type="entry name" value="ANK"/>
    <property type="match status" value="11"/>
</dbReference>
<evidence type="ECO:0000313" key="5">
    <source>
        <dbReference type="EMBL" id="BES90827.1"/>
    </source>
</evidence>
<dbReference type="PANTHER" id="PTHR24198:SF165">
    <property type="entry name" value="ANKYRIN REPEAT-CONTAINING PROTEIN-RELATED"/>
    <property type="match status" value="1"/>
</dbReference>
<sequence length="1426" mass="155279">MSNRCIIIGTIHPAPASGPLLQPGAVLERERTLKTALHYCAESGEGGVTSAAVLLEAAPELVHAQDQDGYSALHLAVIAGNLPLTKLLLSHGAPVNMPDHEGHTPSHWATVCGEIECLELLLSKGGDPNIGDMHGGCPLHYAAQMCGPCSDMPADRRLGMAALRILLDKGADANLPDNHGRQPILWAASAGGSEAILALVAAGANVAAADKDGLTALHCAASRGHTDCVESLINLCSSEPDVIDNNGCSSLFYAVTLGHADATQTLLNHGANTNRQDRKGRTAVHCGAAKGQLETLKVVAAWGGNLWQKTVRGDYPLHDAVASGRRPLVLWLLAQRPDAVNCPNNDGRCPLHIAAIQNNVEMCKTLLDSGSLVNPVMRTAKGAMATPLDAALHKGHRGCAKYLQLHGGVPASRLNSESAARRGLSSSRGEAGRSTDSKLAKEEVLDKLQAVDGTNQGLRTEVKPSSAHFLTSEKLATDSDEHQKERCRVGMTSSPRPHILQVYVEDDLMIRRLRPHVGSDSSIEERVRRRRRKRKTKLLAEREKSAPARFHLKDVSSSDEAANSKEQTDARNSREKVEKIVQTEFSLKPSSLPSQFEGMLLETINDGETATDELRQNRQSRETTPPTRDHISSGDSDKNTSIQIVEALVHKERVSLESEEQDRLSEKEERDDEELASQIDGGLNGDTSLTQSKFNEVGSFDHGTSQPTEIAGDQGSAISASKNESGKTGESGKILGQQQAQTSENETNAAGLPDPVGEVKKEEPHLINEHAGHPVMVDGDKSATRPEPCTVNDDSSERPDRFEAHQNEMLHVDGIKSSGTLSATSAQETTVNEEAGLGGTVQTVGNEVPNDDLVAEVLLKSFQEDNDGVSPHPSGQADESHDEKENKDSLHSRPTIGGISADEDILVAKGSLDQEEGNETQSSTKESISVKDEFADTTGMKDGDVKDVDYSSEKIQSAEQESGTNIHFAQEADGEEERVLKTDPAVKKSIDKDEEDAYKYSRDSLDMEGSLDELAMNITKDSDDAPIEPTIGLPEPVENVELVKPWDRAVESQADRVAVDVINASADRALIKVLGDPTGGLSDSAVTADKRKHLRRKREGNKRWMNTRSTESFEVLKLPDDRTDEDVLFEDDKTSGTRDGSQSPATKGGKVKRSTSRGKVRMQRPCKRNKDTDLDPAALSTVSVTQAVQYSIRKYHLERRIFYQLLEVKRLQIRAGRASEAVLVKRLVDEHKRAGLMLGLQQYDGVYTFRSFEKFLYEQLRLLQTSERRIIPRLKSTDDLERLTAALRKTRAGQEILASVPNNPALCTHQTHRCHHATHAYTGIPCAAYIARPNHHTMPKPAGAYTGFLPKLVSDESAGEVAKTLRHVDPTRPLTLELSHGVDKQIIQLPTEKLDKSKKYFVTFTIKSGSNNQERKDSKRMQAAVT</sequence>
<feature type="repeat" description="ANK" evidence="3">
    <location>
        <begin position="212"/>
        <end position="234"/>
    </location>
</feature>
<evidence type="ECO:0000256" key="2">
    <source>
        <dbReference type="ARBA" id="ARBA00023043"/>
    </source>
</evidence>
<feature type="repeat" description="ANK" evidence="3">
    <location>
        <begin position="246"/>
        <end position="278"/>
    </location>
</feature>
<dbReference type="PRINTS" id="PR01415">
    <property type="entry name" value="ANKYRIN"/>
</dbReference>
<feature type="compositionally biased region" description="Basic residues" evidence="4">
    <location>
        <begin position="1149"/>
        <end position="1167"/>
    </location>
</feature>
<feature type="compositionally biased region" description="Basic and acidic residues" evidence="4">
    <location>
        <begin position="757"/>
        <end position="784"/>
    </location>
</feature>
<organism evidence="5 6">
    <name type="scientific">Nesidiocoris tenuis</name>
    <dbReference type="NCBI Taxonomy" id="355587"/>
    <lineage>
        <taxon>Eukaryota</taxon>
        <taxon>Metazoa</taxon>
        <taxon>Ecdysozoa</taxon>
        <taxon>Arthropoda</taxon>
        <taxon>Hexapoda</taxon>
        <taxon>Insecta</taxon>
        <taxon>Pterygota</taxon>
        <taxon>Neoptera</taxon>
        <taxon>Paraneoptera</taxon>
        <taxon>Hemiptera</taxon>
        <taxon>Heteroptera</taxon>
        <taxon>Panheteroptera</taxon>
        <taxon>Cimicomorpha</taxon>
        <taxon>Miridae</taxon>
        <taxon>Dicyphina</taxon>
        <taxon>Nesidiocoris</taxon>
    </lineage>
</organism>
<feature type="region of interest" description="Disordered" evidence="4">
    <location>
        <begin position="1129"/>
        <end position="1174"/>
    </location>
</feature>
<dbReference type="PROSITE" id="PS50088">
    <property type="entry name" value="ANK_REPEAT"/>
    <property type="match status" value="6"/>
</dbReference>
<keyword evidence="6" id="KW-1185">Reference proteome</keyword>
<feature type="compositionally biased region" description="Basic residues" evidence="4">
    <location>
        <begin position="1090"/>
        <end position="1100"/>
    </location>
</feature>
<dbReference type="PROSITE" id="PS50297">
    <property type="entry name" value="ANK_REP_REGION"/>
    <property type="match status" value="5"/>
</dbReference>
<feature type="compositionally biased region" description="Basic and acidic residues" evidence="4">
    <location>
        <begin position="878"/>
        <end position="891"/>
    </location>
</feature>
<feature type="repeat" description="ANK" evidence="3">
    <location>
        <begin position="68"/>
        <end position="100"/>
    </location>
</feature>
<evidence type="ECO:0000256" key="1">
    <source>
        <dbReference type="ARBA" id="ARBA00022737"/>
    </source>
</evidence>
<evidence type="ECO:0000256" key="4">
    <source>
        <dbReference type="SAM" id="MobiDB-lite"/>
    </source>
</evidence>
<dbReference type="PANTHER" id="PTHR24198">
    <property type="entry name" value="ANKYRIN REPEAT AND PROTEIN KINASE DOMAIN-CONTAINING PROTEIN"/>
    <property type="match status" value="1"/>
</dbReference>
<feature type="compositionally biased region" description="Polar residues" evidence="4">
    <location>
        <begin position="716"/>
        <end position="728"/>
    </location>
</feature>
<feature type="compositionally biased region" description="Polar residues" evidence="4">
    <location>
        <begin position="736"/>
        <end position="748"/>
    </location>
</feature>
<feature type="compositionally biased region" description="Low complexity" evidence="4">
    <location>
        <begin position="416"/>
        <end position="429"/>
    </location>
</feature>
<feature type="compositionally biased region" description="Basic and acidic residues" evidence="4">
    <location>
        <begin position="612"/>
        <end position="638"/>
    </location>
</feature>
<dbReference type="EMBL" id="AP028910">
    <property type="protein sequence ID" value="BES90827.1"/>
    <property type="molecule type" value="Genomic_DNA"/>
</dbReference>
<dbReference type="InterPro" id="IPR036770">
    <property type="entry name" value="Ankyrin_rpt-contain_sf"/>
</dbReference>
<feature type="region of interest" description="Disordered" evidence="4">
    <location>
        <begin position="519"/>
        <end position="577"/>
    </location>
</feature>
<reference evidence="5 6" key="1">
    <citation type="submission" date="2023-09" db="EMBL/GenBank/DDBJ databases">
        <title>Nesidiocoris tenuis whole genome shotgun sequence.</title>
        <authorList>
            <person name="Shibata T."/>
            <person name="Shimoda M."/>
            <person name="Kobayashi T."/>
            <person name="Uehara T."/>
        </authorList>
    </citation>
    <scope>NUCLEOTIDE SEQUENCE [LARGE SCALE GENOMIC DNA]</scope>
    <source>
        <strain evidence="5 6">Japan</strain>
    </source>
</reference>
<feature type="compositionally biased region" description="Basic and acidic residues" evidence="4">
    <location>
        <begin position="928"/>
        <end position="952"/>
    </location>
</feature>
<gene>
    <name evidence="5" type="ORF">NTJ_03635</name>
</gene>
<dbReference type="Pfam" id="PF12796">
    <property type="entry name" value="Ank_2"/>
    <property type="match status" value="3"/>
</dbReference>